<evidence type="ECO:0000256" key="6">
    <source>
        <dbReference type="ARBA" id="ARBA00022755"/>
    </source>
</evidence>
<dbReference type="InterPro" id="IPR029055">
    <property type="entry name" value="Ntn_hydrolases_N"/>
</dbReference>
<dbReference type="CDD" id="cd06223">
    <property type="entry name" value="PRTases_typeI"/>
    <property type="match status" value="1"/>
</dbReference>
<dbReference type="InterPro" id="IPR000836">
    <property type="entry name" value="PRTase_dom"/>
</dbReference>
<comment type="caution">
    <text evidence="11">The sequence shown here is derived from an EMBL/GenBank/DDBJ whole genome shotgun (WGS) entry which is preliminary data.</text>
</comment>
<keyword evidence="12" id="KW-1185">Reference proteome</keyword>
<dbReference type="AlphaFoldDB" id="A0AAV1IMA5"/>
<dbReference type="EMBL" id="CAUYUE010000018">
    <property type="protein sequence ID" value="CAK0787946.1"/>
    <property type="molecule type" value="Genomic_DNA"/>
</dbReference>
<protein>
    <recommendedName>
        <fullName evidence="3">amidophosphoribosyltransferase</fullName>
        <ecNumber evidence="3">2.4.2.14</ecNumber>
    </recommendedName>
</protein>
<feature type="compositionally biased region" description="Polar residues" evidence="9">
    <location>
        <begin position="1"/>
        <end position="19"/>
    </location>
</feature>
<evidence type="ECO:0000256" key="1">
    <source>
        <dbReference type="ARBA" id="ARBA00005209"/>
    </source>
</evidence>
<dbReference type="CDD" id="cd00715">
    <property type="entry name" value="GPATase_N"/>
    <property type="match status" value="1"/>
</dbReference>
<dbReference type="EC" id="2.4.2.14" evidence="3"/>
<evidence type="ECO:0000256" key="2">
    <source>
        <dbReference type="ARBA" id="ARBA00010138"/>
    </source>
</evidence>
<comment type="pathway">
    <text evidence="1">Purine metabolism; IMP biosynthesis via de novo pathway; N(1)-(5-phospho-D-ribosyl)glycinamide from 5-phospho-alpha-D-ribose 1-diphosphate: step 1/2.</text>
</comment>
<keyword evidence="4" id="KW-0328">Glycosyltransferase</keyword>
<dbReference type="PANTHER" id="PTHR11907">
    <property type="entry name" value="AMIDOPHOSPHORIBOSYLTRANSFERASE"/>
    <property type="match status" value="1"/>
</dbReference>
<feature type="domain" description="Glutamine amidotransferase type-2" evidence="10">
    <location>
        <begin position="80"/>
        <end position="326"/>
    </location>
</feature>
<comment type="catalytic activity">
    <reaction evidence="8">
        <text>5-phospho-beta-D-ribosylamine + L-glutamate + diphosphate = 5-phospho-alpha-D-ribose 1-diphosphate + L-glutamine + H2O</text>
        <dbReference type="Rhea" id="RHEA:14905"/>
        <dbReference type="ChEBI" id="CHEBI:15377"/>
        <dbReference type="ChEBI" id="CHEBI:29985"/>
        <dbReference type="ChEBI" id="CHEBI:33019"/>
        <dbReference type="ChEBI" id="CHEBI:58017"/>
        <dbReference type="ChEBI" id="CHEBI:58359"/>
        <dbReference type="ChEBI" id="CHEBI:58681"/>
        <dbReference type="EC" id="2.4.2.14"/>
    </reaction>
</comment>
<sequence length="601" mass="66323">MLASTSYANVTAPSSSSSDGRVRPNLGTDGRHQPIYLQSLRKVSTVLRTQKAELPHQLRHGRPGQRARLRSRHGMATQMCGIIGLFTHEGCANAELFEGLLMLQHRGQDSAGMVTYDRHRFCEHKDNGLVNDVFGPKTMKKLRGNAGIGHVRYPTAGSSSAQEAQPFFVNSPLGIYLIHNGNLTNTSSLRQSLEGSQSFFNRHLRTDSDSEVLLNVFADEIHRAHQRCSLEANCDPHRDMQSLVLEAGGSLMSMLKGAYSCICLVKGVGLVAFRDPHGIRPLVLGSRVRDGREEFCVASEDCAFGPIGFQRVRDVAPGEMLIITEQGKLVTKQCAPGQINPCIFEYIYLARPDSVLNDIPVYNFQMGLGTRLAERIKELDMVKDIDCVVPVPDGSRPAAIQISAHLGLPYREGLVKNRYVGRTFIMPDQHTREMSVRRKLNAMPAVFEGKKVLLVDDSIVRGTTMSQIVEMVRRAGAVKVYLASASPPVRYPNVYGVDMPVRSEFVASDKTEDEICKELGADRLIYQSLQDLVAVGHDLNPEITEFDTSCFTGEYVSKDVTPEYLLSLESALRTKDRTRPGRSLSIGHSNGVSVPQLAPLS</sequence>
<dbReference type="NCBIfam" id="TIGR01134">
    <property type="entry name" value="purF"/>
    <property type="match status" value="1"/>
</dbReference>
<evidence type="ECO:0000256" key="9">
    <source>
        <dbReference type="SAM" id="MobiDB-lite"/>
    </source>
</evidence>
<dbReference type="HAMAP" id="MF_01931">
    <property type="entry name" value="PurF"/>
    <property type="match status" value="1"/>
</dbReference>
<evidence type="ECO:0000313" key="11">
    <source>
        <dbReference type="EMBL" id="CAK0787946.1"/>
    </source>
</evidence>
<dbReference type="PROSITE" id="PS51278">
    <property type="entry name" value="GATASE_TYPE_2"/>
    <property type="match status" value="1"/>
</dbReference>
<dbReference type="Pfam" id="PF00156">
    <property type="entry name" value="Pribosyltran"/>
    <property type="match status" value="1"/>
</dbReference>
<evidence type="ECO:0000256" key="3">
    <source>
        <dbReference type="ARBA" id="ARBA00011941"/>
    </source>
</evidence>
<evidence type="ECO:0000256" key="7">
    <source>
        <dbReference type="ARBA" id="ARBA00022962"/>
    </source>
</evidence>
<feature type="region of interest" description="Disordered" evidence="9">
    <location>
        <begin position="1"/>
        <end position="33"/>
    </location>
</feature>
<proteinExistence type="inferred from homology"/>
<dbReference type="GO" id="GO:0004044">
    <property type="term" value="F:amidophosphoribosyltransferase activity"/>
    <property type="evidence" value="ECO:0007669"/>
    <property type="project" value="UniProtKB-EC"/>
</dbReference>
<dbReference type="Gene3D" id="3.60.20.10">
    <property type="entry name" value="Glutamine Phosphoribosylpyrophosphate, subunit 1, domain 1"/>
    <property type="match status" value="1"/>
</dbReference>
<evidence type="ECO:0000313" key="12">
    <source>
        <dbReference type="Proteomes" id="UP001314263"/>
    </source>
</evidence>
<name>A0AAV1IMA5_9CHLO</name>
<evidence type="ECO:0000256" key="4">
    <source>
        <dbReference type="ARBA" id="ARBA00022676"/>
    </source>
</evidence>
<keyword evidence="5" id="KW-0808">Transferase</keyword>
<keyword evidence="6" id="KW-0658">Purine biosynthesis</keyword>
<evidence type="ECO:0000256" key="8">
    <source>
        <dbReference type="ARBA" id="ARBA00048430"/>
    </source>
</evidence>
<dbReference type="Proteomes" id="UP001314263">
    <property type="component" value="Unassembled WGS sequence"/>
</dbReference>
<dbReference type="InterPro" id="IPR035584">
    <property type="entry name" value="PurF_N"/>
</dbReference>
<comment type="similarity">
    <text evidence="2">In the C-terminal section; belongs to the purine/pyrimidine phosphoribosyltransferase family.</text>
</comment>
<evidence type="ECO:0000259" key="10">
    <source>
        <dbReference type="PROSITE" id="PS51278"/>
    </source>
</evidence>
<feature type="region of interest" description="Disordered" evidence="9">
    <location>
        <begin position="577"/>
        <end position="601"/>
    </location>
</feature>
<dbReference type="SUPFAM" id="SSF53271">
    <property type="entry name" value="PRTase-like"/>
    <property type="match status" value="1"/>
</dbReference>
<keyword evidence="7" id="KW-0315">Glutamine amidotransferase</keyword>
<organism evidence="11 12">
    <name type="scientific">Coccomyxa viridis</name>
    <dbReference type="NCBI Taxonomy" id="1274662"/>
    <lineage>
        <taxon>Eukaryota</taxon>
        <taxon>Viridiplantae</taxon>
        <taxon>Chlorophyta</taxon>
        <taxon>core chlorophytes</taxon>
        <taxon>Trebouxiophyceae</taxon>
        <taxon>Trebouxiophyceae incertae sedis</taxon>
        <taxon>Coccomyxaceae</taxon>
        <taxon>Coccomyxa</taxon>
    </lineage>
</organism>
<dbReference type="GO" id="GO:0009113">
    <property type="term" value="P:purine nucleobase biosynthetic process"/>
    <property type="evidence" value="ECO:0007669"/>
    <property type="project" value="InterPro"/>
</dbReference>
<accession>A0AAV1IMA5</accession>
<evidence type="ECO:0000256" key="5">
    <source>
        <dbReference type="ARBA" id="ARBA00022679"/>
    </source>
</evidence>
<dbReference type="InterPro" id="IPR005854">
    <property type="entry name" value="PurF"/>
</dbReference>
<dbReference type="InterPro" id="IPR029057">
    <property type="entry name" value="PRTase-like"/>
</dbReference>
<dbReference type="Pfam" id="PF13522">
    <property type="entry name" value="GATase_6"/>
    <property type="match status" value="1"/>
</dbReference>
<gene>
    <name evidence="11" type="ORF">CVIRNUC_011168</name>
</gene>
<dbReference type="Gene3D" id="3.40.50.2020">
    <property type="match status" value="1"/>
</dbReference>
<dbReference type="SUPFAM" id="SSF56235">
    <property type="entry name" value="N-terminal nucleophile aminohydrolases (Ntn hydrolases)"/>
    <property type="match status" value="1"/>
</dbReference>
<dbReference type="InterPro" id="IPR017932">
    <property type="entry name" value="GATase_2_dom"/>
</dbReference>
<reference evidence="11 12" key="1">
    <citation type="submission" date="2023-10" db="EMBL/GenBank/DDBJ databases">
        <authorList>
            <person name="Maclean D."/>
            <person name="Macfadyen A."/>
        </authorList>
    </citation>
    <scope>NUCLEOTIDE SEQUENCE [LARGE SCALE GENOMIC DNA]</scope>
</reference>
<dbReference type="GO" id="GO:0006164">
    <property type="term" value="P:purine nucleotide biosynthetic process"/>
    <property type="evidence" value="ECO:0007669"/>
    <property type="project" value="UniProtKB-KW"/>
</dbReference>